<organism evidence="1">
    <name type="scientific">marine sediment metagenome</name>
    <dbReference type="NCBI Taxonomy" id="412755"/>
    <lineage>
        <taxon>unclassified sequences</taxon>
        <taxon>metagenomes</taxon>
        <taxon>ecological metagenomes</taxon>
    </lineage>
</organism>
<accession>X0WUT9</accession>
<feature type="non-terminal residue" evidence="1">
    <location>
        <position position="47"/>
    </location>
</feature>
<dbReference type="AlphaFoldDB" id="X0WUT9"/>
<sequence>MTEKKGKTEERLSKLQVNANEFADELMESGNLTDEKLINAITDVLAE</sequence>
<evidence type="ECO:0000313" key="1">
    <source>
        <dbReference type="EMBL" id="GAG16471.1"/>
    </source>
</evidence>
<dbReference type="EMBL" id="BARS01032604">
    <property type="protein sequence ID" value="GAG16471.1"/>
    <property type="molecule type" value="Genomic_DNA"/>
</dbReference>
<name>X0WUT9_9ZZZZ</name>
<protein>
    <submittedName>
        <fullName evidence="1">Uncharacterized protein</fullName>
    </submittedName>
</protein>
<gene>
    <name evidence="1" type="ORF">S01H1_50596</name>
</gene>
<reference evidence="1" key="1">
    <citation type="journal article" date="2014" name="Front. Microbiol.">
        <title>High frequency of phylogenetically diverse reductive dehalogenase-homologous genes in deep subseafloor sedimentary metagenomes.</title>
        <authorList>
            <person name="Kawai M."/>
            <person name="Futagami T."/>
            <person name="Toyoda A."/>
            <person name="Takaki Y."/>
            <person name="Nishi S."/>
            <person name="Hori S."/>
            <person name="Arai W."/>
            <person name="Tsubouchi T."/>
            <person name="Morono Y."/>
            <person name="Uchiyama I."/>
            <person name="Ito T."/>
            <person name="Fujiyama A."/>
            <person name="Inagaki F."/>
            <person name="Takami H."/>
        </authorList>
    </citation>
    <scope>NUCLEOTIDE SEQUENCE</scope>
    <source>
        <strain evidence="1">Expedition CK06-06</strain>
    </source>
</reference>
<proteinExistence type="predicted"/>
<comment type="caution">
    <text evidence="1">The sequence shown here is derived from an EMBL/GenBank/DDBJ whole genome shotgun (WGS) entry which is preliminary data.</text>
</comment>